<dbReference type="GO" id="GO:0071949">
    <property type="term" value="F:FAD binding"/>
    <property type="evidence" value="ECO:0007669"/>
    <property type="project" value="InterPro"/>
</dbReference>
<gene>
    <name evidence="15" type="ORF">CLV84_1189</name>
</gene>
<dbReference type="Gene3D" id="1.10.540.10">
    <property type="entry name" value="Acyl-CoA dehydrogenase/oxidase, N-terminal domain"/>
    <property type="match status" value="1"/>
</dbReference>
<dbReference type="Pfam" id="PF01756">
    <property type="entry name" value="ACOX"/>
    <property type="match status" value="1"/>
</dbReference>
<evidence type="ECO:0000256" key="7">
    <source>
        <dbReference type="ARBA" id="ARBA00022832"/>
    </source>
</evidence>
<proteinExistence type="inferred from homology"/>
<dbReference type="InterPro" id="IPR037069">
    <property type="entry name" value="AcylCoA_DH/ox_N_sf"/>
</dbReference>
<accession>A0A2S6I9P8</accession>
<dbReference type="PANTHER" id="PTHR10909:SF378">
    <property type="entry name" value="ACYL-COENZYME A OXIDASE"/>
    <property type="match status" value="1"/>
</dbReference>
<evidence type="ECO:0000259" key="12">
    <source>
        <dbReference type="Pfam" id="PF02770"/>
    </source>
</evidence>
<dbReference type="InterPro" id="IPR046373">
    <property type="entry name" value="Acyl-CoA_Oxase/DH_mid-dom_sf"/>
</dbReference>
<evidence type="ECO:0000256" key="1">
    <source>
        <dbReference type="ARBA" id="ARBA00001974"/>
    </source>
</evidence>
<keyword evidence="8" id="KW-0560">Oxidoreductase</keyword>
<dbReference type="GO" id="GO:0055088">
    <property type="term" value="P:lipid homeostasis"/>
    <property type="evidence" value="ECO:0007669"/>
    <property type="project" value="TreeGrafter"/>
</dbReference>
<organism evidence="15 16">
    <name type="scientific">Neolewinella xylanilytica</name>
    <dbReference type="NCBI Taxonomy" id="1514080"/>
    <lineage>
        <taxon>Bacteria</taxon>
        <taxon>Pseudomonadati</taxon>
        <taxon>Bacteroidota</taxon>
        <taxon>Saprospiria</taxon>
        <taxon>Saprospirales</taxon>
        <taxon>Lewinellaceae</taxon>
        <taxon>Neolewinella</taxon>
    </lineage>
</organism>
<dbReference type="Pfam" id="PF02771">
    <property type="entry name" value="Acyl-CoA_dh_N"/>
    <property type="match status" value="1"/>
</dbReference>
<feature type="domain" description="Acyl-CoA oxidase C-alpha1" evidence="14">
    <location>
        <begin position="431"/>
        <end position="584"/>
    </location>
</feature>
<reference evidence="15 16" key="1">
    <citation type="submission" date="2018-02" db="EMBL/GenBank/DDBJ databases">
        <title>Genomic Encyclopedia of Archaeal and Bacterial Type Strains, Phase II (KMG-II): from individual species to whole genera.</title>
        <authorList>
            <person name="Goeker M."/>
        </authorList>
    </citation>
    <scope>NUCLEOTIDE SEQUENCE [LARGE SCALE GENOMIC DNA]</scope>
    <source>
        <strain evidence="15 16">DSM 29526</strain>
    </source>
</reference>
<dbReference type="GO" id="GO:0005504">
    <property type="term" value="F:fatty acid binding"/>
    <property type="evidence" value="ECO:0007669"/>
    <property type="project" value="TreeGrafter"/>
</dbReference>
<dbReference type="Gene3D" id="1.20.140.10">
    <property type="entry name" value="Butyryl-CoA Dehydrogenase, subunit A, domain 3"/>
    <property type="match status" value="2"/>
</dbReference>
<feature type="domain" description="Acyl-CoA oxidase C-terminal" evidence="11">
    <location>
        <begin position="633"/>
        <end position="791"/>
    </location>
</feature>
<dbReference type="FunFam" id="2.40.110.10:FF:000005">
    <property type="entry name" value="Acyl-coenzyme A oxidase"/>
    <property type="match status" value="1"/>
</dbReference>
<keyword evidence="10" id="KW-0576">Peroxisome</keyword>
<dbReference type="FunFam" id="1.20.140.10:FF:000007">
    <property type="entry name" value="Acyl-coenzyme A oxidase"/>
    <property type="match status" value="1"/>
</dbReference>
<comment type="similarity">
    <text evidence="3">Belongs to the acyl-CoA oxidase family.</text>
</comment>
<feature type="domain" description="Acyl-CoA dehydrogenase/oxidase N-terminal" evidence="13">
    <location>
        <begin position="207"/>
        <end position="278"/>
    </location>
</feature>
<dbReference type="SUPFAM" id="SSF56645">
    <property type="entry name" value="Acyl-CoA dehydrogenase NM domain-like"/>
    <property type="match status" value="1"/>
</dbReference>
<dbReference type="RefSeq" id="WP_104418790.1">
    <property type="nucleotide sequence ID" value="NZ_PTJC01000005.1"/>
</dbReference>
<dbReference type="InterPro" id="IPR002655">
    <property type="entry name" value="Acyl-CoA_oxidase_C"/>
</dbReference>
<evidence type="ECO:0000256" key="5">
    <source>
        <dbReference type="ARBA" id="ARBA00022630"/>
    </source>
</evidence>
<evidence type="ECO:0000259" key="14">
    <source>
        <dbReference type="Pfam" id="PF22924"/>
    </source>
</evidence>
<comment type="subcellular location">
    <subcellularLocation>
        <location evidence="2">Peroxisome</location>
    </subcellularLocation>
</comment>
<protein>
    <recommendedName>
        <fullName evidence="4">acyl-CoA oxidase</fullName>
        <ecNumber evidence="4">1.3.3.6</ecNumber>
    </recommendedName>
</protein>
<dbReference type="GO" id="GO:0003997">
    <property type="term" value="F:acyl-CoA oxidase activity"/>
    <property type="evidence" value="ECO:0007669"/>
    <property type="project" value="UniProtKB-EC"/>
</dbReference>
<comment type="cofactor">
    <cofactor evidence="1">
        <name>FAD</name>
        <dbReference type="ChEBI" id="CHEBI:57692"/>
    </cofactor>
</comment>
<keyword evidence="16" id="KW-1185">Reference proteome</keyword>
<dbReference type="InterPro" id="IPR013786">
    <property type="entry name" value="AcylCoA_DH/ox_N"/>
</dbReference>
<dbReference type="Pfam" id="PF22924">
    <property type="entry name" value="ACOX_C_alpha1"/>
    <property type="match status" value="1"/>
</dbReference>
<dbReference type="InterPro" id="IPR012258">
    <property type="entry name" value="Acyl-CoA_oxidase"/>
</dbReference>
<dbReference type="GO" id="GO:0033540">
    <property type="term" value="P:fatty acid beta-oxidation using acyl-CoA oxidase"/>
    <property type="evidence" value="ECO:0007669"/>
    <property type="project" value="TreeGrafter"/>
</dbReference>
<dbReference type="PANTHER" id="PTHR10909">
    <property type="entry name" value="ELECTRON TRANSPORT OXIDOREDUCTASE"/>
    <property type="match status" value="1"/>
</dbReference>
<sequence length="792" mass="88133">MGADLQSNTSLSPGIQAMVPFLYAAWSDRHLSVHEIESIREEAAGLPFLSREDKILLLEWSDPARPPARERYQQWLSSGREAAGALPTDRPASLAELGAWLGLAAEEDADGRREFWGEQLPALTRIEQMLWGIEEDTYRSLFPLYDEREKLAEAITGSRIDPKVLQAILEDGHTDVIERTKAILLRPSFERPTLRIKEDYREQVLRWCKELAQEGIGALSYPEEYGGQDSMSDYAAAFETIAYHDLSLVIKFGVQFGLWGGAVYNLGTKYHHDKYLQATGQLELPGCFAMTETGHGSNVRGLETTAVYDSETEELIVHSPSVAAGKEYIGNAMHARMAAVFCQLIVDGKSHGVHAVVVPIRDEQGLVLPGIRVEDNGYKMGLNGVDNGRLWFDHVRVPVANLLNKYGGINEAGEYESPIESPGRRFFTMLGTLVGGRVFVPRAGLSAAKSALAIAVRYGLRRRQFPSESMRSETIIMDYPNQQRRLIPLVAKAYAIHFGLDHLLVRFVNRTESEMREIEAMAAGLKSYATWFTTAAIQECREATGGKGYLAENRIADLKADTDIFTTFEGDNTVLMQLLAKSLLTEFKKSFQEDGNFAVLKFIGRRVGTIVTEQNPYVVRQTDREHLESRSFYQSAFHFRTRRLVSTLAQRLRAYIKDGKSAYEAGLLCQTHMIAAAEAYVEQLVLDESLARIDDLRGARPAASGNTSDVSSNDKPSTEAVDLLEKTILLYAVHTIEHHAGWYMESDYISGQKSKAIRKLVDVLCAELRPEAGVLVDGFGIPDELLGAPIAL</sequence>
<keyword evidence="9" id="KW-0443">Lipid metabolism</keyword>
<evidence type="ECO:0000256" key="2">
    <source>
        <dbReference type="ARBA" id="ARBA00004275"/>
    </source>
</evidence>
<dbReference type="InterPro" id="IPR006091">
    <property type="entry name" value="Acyl-CoA_Oxase/DH_mid-dom"/>
</dbReference>
<dbReference type="EMBL" id="PTJC01000005">
    <property type="protein sequence ID" value="PPK88224.1"/>
    <property type="molecule type" value="Genomic_DNA"/>
</dbReference>
<keyword evidence="5" id="KW-0285">Flavoprotein</keyword>
<evidence type="ECO:0000256" key="4">
    <source>
        <dbReference type="ARBA" id="ARBA00012870"/>
    </source>
</evidence>
<evidence type="ECO:0000259" key="11">
    <source>
        <dbReference type="Pfam" id="PF01756"/>
    </source>
</evidence>
<evidence type="ECO:0000256" key="10">
    <source>
        <dbReference type="ARBA" id="ARBA00023140"/>
    </source>
</evidence>
<comment type="caution">
    <text evidence="15">The sequence shown here is derived from an EMBL/GenBank/DDBJ whole genome shotgun (WGS) entry which is preliminary data.</text>
</comment>
<dbReference type="EC" id="1.3.3.6" evidence="4"/>
<dbReference type="InterPro" id="IPR036250">
    <property type="entry name" value="AcylCo_DH-like_C"/>
</dbReference>
<evidence type="ECO:0000256" key="3">
    <source>
        <dbReference type="ARBA" id="ARBA00006288"/>
    </source>
</evidence>
<dbReference type="InterPro" id="IPR009100">
    <property type="entry name" value="AcylCoA_DH/oxidase_NM_dom_sf"/>
</dbReference>
<dbReference type="InterPro" id="IPR055060">
    <property type="entry name" value="ACOX_C_alpha1"/>
</dbReference>
<evidence type="ECO:0000313" key="15">
    <source>
        <dbReference type="EMBL" id="PPK88224.1"/>
    </source>
</evidence>
<keyword evidence="7" id="KW-0276">Fatty acid metabolism</keyword>
<evidence type="ECO:0000256" key="9">
    <source>
        <dbReference type="ARBA" id="ARBA00023098"/>
    </source>
</evidence>
<dbReference type="AlphaFoldDB" id="A0A2S6I9P8"/>
<dbReference type="Gene3D" id="2.40.110.10">
    <property type="entry name" value="Butyryl-CoA Dehydrogenase, subunit A, domain 2"/>
    <property type="match status" value="1"/>
</dbReference>
<evidence type="ECO:0000259" key="13">
    <source>
        <dbReference type="Pfam" id="PF02771"/>
    </source>
</evidence>
<name>A0A2S6I9P8_9BACT</name>
<dbReference type="FunFam" id="1.20.140.10:FF:000010">
    <property type="entry name" value="Acyl-coenzyme A oxidase"/>
    <property type="match status" value="1"/>
</dbReference>
<dbReference type="Proteomes" id="UP000237662">
    <property type="component" value="Unassembled WGS sequence"/>
</dbReference>
<evidence type="ECO:0000256" key="8">
    <source>
        <dbReference type="ARBA" id="ARBA00023002"/>
    </source>
</evidence>
<dbReference type="SUPFAM" id="SSF47203">
    <property type="entry name" value="Acyl-CoA dehydrogenase C-terminal domain-like"/>
    <property type="match status" value="2"/>
</dbReference>
<evidence type="ECO:0000313" key="16">
    <source>
        <dbReference type="Proteomes" id="UP000237662"/>
    </source>
</evidence>
<feature type="domain" description="Acyl-CoA oxidase/dehydrogenase middle" evidence="12">
    <location>
        <begin position="287"/>
        <end position="395"/>
    </location>
</feature>
<evidence type="ECO:0000256" key="6">
    <source>
        <dbReference type="ARBA" id="ARBA00022827"/>
    </source>
</evidence>
<dbReference type="Pfam" id="PF02770">
    <property type="entry name" value="Acyl-CoA_dh_M"/>
    <property type="match status" value="1"/>
</dbReference>
<keyword evidence="6" id="KW-0274">FAD</keyword>
<dbReference type="OrthoDB" id="1144545at2"/>